<protein>
    <submittedName>
        <fullName evidence="1">Uncharacterized protein</fullName>
    </submittedName>
</protein>
<reference evidence="1 2" key="1">
    <citation type="submission" date="2015-11" db="EMBL/GenBank/DDBJ databases">
        <title>Exploring the genomic traits of fungus-feeding bacterial genus Collimonas.</title>
        <authorList>
            <person name="Song C."/>
            <person name="Schmidt R."/>
            <person name="de Jager V."/>
            <person name="Krzyzanowska D."/>
            <person name="Jongedijk E."/>
            <person name="Cankar K."/>
            <person name="Beekwilder J."/>
            <person name="van Veen A."/>
            <person name="de Boer W."/>
            <person name="van Veen J.A."/>
            <person name="Garbeva P."/>
        </authorList>
    </citation>
    <scope>NUCLEOTIDE SEQUENCE [LARGE SCALE GENOMIC DNA]</scope>
    <source>
        <strain evidence="1 2">Ter91</strain>
    </source>
</reference>
<organism evidence="1 2">
    <name type="scientific">Collimonas pratensis</name>
    <dbReference type="NCBI Taxonomy" id="279113"/>
    <lineage>
        <taxon>Bacteria</taxon>
        <taxon>Pseudomonadati</taxon>
        <taxon>Pseudomonadota</taxon>
        <taxon>Betaproteobacteria</taxon>
        <taxon>Burkholderiales</taxon>
        <taxon>Oxalobacteraceae</taxon>
        <taxon>Collimonas</taxon>
    </lineage>
</organism>
<proteinExistence type="predicted"/>
<evidence type="ECO:0000313" key="2">
    <source>
        <dbReference type="Proteomes" id="UP000074561"/>
    </source>
</evidence>
<dbReference type="AlphaFoldDB" id="A0A127Q464"/>
<sequence length="67" mass="7064">MPAACALWLNNKAASNGPAALQAKKNSPGNFTALLLAVLRSIAGRMDILRLEKHGNGSLLCAVPLYF</sequence>
<gene>
    <name evidence="1" type="ORF">CPter91_2261</name>
</gene>
<dbReference type="Proteomes" id="UP000074561">
    <property type="component" value="Chromosome"/>
</dbReference>
<name>A0A127Q464_9BURK</name>
<dbReference type="STRING" id="279113.CPter91_2261"/>
<evidence type="ECO:0000313" key="1">
    <source>
        <dbReference type="EMBL" id="AMP04625.1"/>
    </source>
</evidence>
<accession>A0A127Q464</accession>
<dbReference type="KEGG" id="cpra:CPter91_2261"/>
<dbReference type="EMBL" id="CP013234">
    <property type="protein sequence ID" value="AMP04625.1"/>
    <property type="molecule type" value="Genomic_DNA"/>
</dbReference>